<keyword evidence="5" id="KW-1185">Reference proteome</keyword>
<dbReference type="OMA" id="MEKCTHI"/>
<proteinExistence type="inferred from homology"/>
<dbReference type="OrthoDB" id="551431at2759"/>
<evidence type="ECO:0000256" key="1">
    <source>
        <dbReference type="ARBA" id="ARBA00009856"/>
    </source>
</evidence>
<organism evidence="4 5">
    <name type="scientific">Gloeophyllum trabeum (strain ATCC 11539 / FP-39264 / Madison 617)</name>
    <name type="common">Brown rot fungus</name>
    <dbReference type="NCBI Taxonomy" id="670483"/>
    <lineage>
        <taxon>Eukaryota</taxon>
        <taxon>Fungi</taxon>
        <taxon>Dikarya</taxon>
        <taxon>Basidiomycota</taxon>
        <taxon>Agaricomycotina</taxon>
        <taxon>Agaricomycetes</taxon>
        <taxon>Gloeophyllales</taxon>
        <taxon>Gloeophyllaceae</taxon>
        <taxon>Gloeophyllum</taxon>
    </lineage>
</organism>
<evidence type="ECO:0000259" key="3">
    <source>
        <dbReference type="Pfam" id="PF07985"/>
    </source>
</evidence>
<comment type="similarity">
    <text evidence="1">Belongs to the SRR1 family.</text>
</comment>
<gene>
    <name evidence="4" type="ORF">GLOTRDRAFT_119946</name>
</gene>
<dbReference type="RefSeq" id="XP_007863340.1">
    <property type="nucleotide sequence ID" value="XM_007865149.1"/>
</dbReference>
<protein>
    <recommendedName>
        <fullName evidence="3">SRR1-like domain-containing protein</fullName>
    </recommendedName>
</protein>
<feature type="domain" description="SRR1-like" evidence="3">
    <location>
        <begin position="69"/>
        <end position="198"/>
    </location>
</feature>
<dbReference type="HOGENOM" id="CLU_062516_2_1_1"/>
<dbReference type="GeneID" id="19300592"/>
<dbReference type="AlphaFoldDB" id="S7RTQ7"/>
<evidence type="ECO:0000256" key="2">
    <source>
        <dbReference type="SAM" id="MobiDB-lite"/>
    </source>
</evidence>
<dbReference type="EMBL" id="KB469298">
    <property type="protein sequence ID" value="EPQ58055.1"/>
    <property type="molecule type" value="Genomic_DNA"/>
</dbReference>
<reference evidence="4 5" key="1">
    <citation type="journal article" date="2012" name="Science">
        <title>The Paleozoic origin of enzymatic lignin decomposition reconstructed from 31 fungal genomes.</title>
        <authorList>
            <person name="Floudas D."/>
            <person name="Binder M."/>
            <person name="Riley R."/>
            <person name="Barry K."/>
            <person name="Blanchette R.A."/>
            <person name="Henrissat B."/>
            <person name="Martinez A.T."/>
            <person name="Otillar R."/>
            <person name="Spatafora J.W."/>
            <person name="Yadav J.S."/>
            <person name="Aerts A."/>
            <person name="Benoit I."/>
            <person name="Boyd A."/>
            <person name="Carlson A."/>
            <person name="Copeland A."/>
            <person name="Coutinho P.M."/>
            <person name="de Vries R.P."/>
            <person name="Ferreira P."/>
            <person name="Findley K."/>
            <person name="Foster B."/>
            <person name="Gaskell J."/>
            <person name="Glotzer D."/>
            <person name="Gorecki P."/>
            <person name="Heitman J."/>
            <person name="Hesse C."/>
            <person name="Hori C."/>
            <person name="Igarashi K."/>
            <person name="Jurgens J.A."/>
            <person name="Kallen N."/>
            <person name="Kersten P."/>
            <person name="Kohler A."/>
            <person name="Kuees U."/>
            <person name="Kumar T.K.A."/>
            <person name="Kuo A."/>
            <person name="LaButti K."/>
            <person name="Larrondo L.F."/>
            <person name="Lindquist E."/>
            <person name="Ling A."/>
            <person name="Lombard V."/>
            <person name="Lucas S."/>
            <person name="Lundell T."/>
            <person name="Martin R."/>
            <person name="McLaughlin D.J."/>
            <person name="Morgenstern I."/>
            <person name="Morin E."/>
            <person name="Murat C."/>
            <person name="Nagy L.G."/>
            <person name="Nolan M."/>
            <person name="Ohm R.A."/>
            <person name="Patyshakuliyeva A."/>
            <person name="Rokas A."/>
            <person name="Ruiz-Duenas F.J."/>
            <person name="Sabat G."/>
            <person name="Salamov A."/>
            <person name="Samejima M."/>
            <person name="Schmutz J."/>
            <person name="Slot J.C."/>
            <person name="St John F."/>
            <person name="Stenlid J."/>
            <person name="Sun H."/>
            <person name="Sun S."/>
            <person name="Syed K."/>
            <person name="Tsang A."/>
            <person name="Wiebenga A."/>
            <person name="Young D."/>
            <person name="Pisabarro A."/>
            <person name="Eastwood D.C."/>
            <person name="Martin F."/>
            <person name="Cullen D."/>
            <person name="Grigoriev I.V."/>
            <person name="Hibbett D.S."/>
        </authorList>
    </citation>
    <scope>NUCLEOTIDE SEQUENCE [LARGE SCALE GENOMIC DNA]</scope>
    <source>
        <strain evidence="4 5">ATCC 11539</strain>
    </source>
</reference>
<dbReference type="eggNOG" id="KOG3131">
    <property type="taxonomic scope" value="Eukaryota"/>
</dbReference>
<name>S7RTQ7_GLOTA</name>
<dbReference type="GO" id="GO:0005737">
    <property type="term" value="C:cytoplasm"/>
    <property type="evidence" value="ECO:0007669"/>
    <property type="project" value="TreeGrafter"/>
</dbReference>
<dbReference type="KEGG" id="gtr:GLOTRDRAFT_119946"/>
<dbReference type="InterPro" id="IPR040044">
    <property type="entry name" value="SRR1L"/>
</dbReference>
<feature type="region of interest" description="Disordered" evidence="2">
    <location>
        <begin position="1"/>
        <end position="29"/>
    </location>
</feature>
<dbReference type="Pfam" id="PF07985">
    <property type="entry name" value="SRR1"/>
    <property type="match status" value="1"/>
</dbReference>
<dbReference type="GO" id="GO:0005634">
    <property type="term" value="C:nucleus"/>
    <property type="evidence" value="ECO:0007669"/>
    <property type="project" value="TreeGrafter"/>
</dbReference>
<accession>S7RTQ7</accession>
<evidence type="ECO:0000313" key="5">
    <source>
        <dbReference type="Proteomes" id="UP000030669"/>
    </source>
</evidence>
<dbReference type="Proteomes" id="UP000030669">
    <property type="component" value="Unassembled WGS sequence"/>
</dbReference>
<dbReference type="PANTHER" id="PTHR28626">
    <property type="entry name" value="SRR1-LIKE PROTEIN"/>
    <property type="match status" value="1"/>
</dbReference>
<sequence>MSAGNENNAFRYVESPRRKRKGKNTRAPQAPGRLLQRCLRELKDGQWLHESLDLVRDSLSELGWEGSIPVLCLGLGSPTASENAAAQLALLLGLCDELNVDITLLKGLEIQCLTENLVNASAPFPHFHSLKLVQNGRYEMDSQTLVFMPHCDVQLYEAILGQNWTIGKLPNMLFICNKFSEYETTKFQRKYPHLFRYRAAWAQPSP</sequence>
<evidence type="ECO:0000313" key="4">
    <source>
        <dbReference type="EMBL" id="EPQ58055.1"/>
    </source>
</evidence>
<dbReference type="InterPro" id="IPR012942">
    <property type="entry name" value="SRR1-like"/>
</dbReference>
<dbReference type="PANTHER" id="PTHR28626:SF3">
    <property type="entry name" value="SRR1-LIKE PROTEIN"/>
    <property type="match status" value="1"/>
</dbReference>